<comment type="caution">
    <text evidence="1">The sequence shown here is derived from an EMBL/GenBank/DDBJ whole genome shotgun (WGS) entry which is preliminary data.</text>
</comment>
<gene>
    <name evidence="1" type="ORF">LC0644_1720</name>
</gene>
<evidence type="ECO:0000313" key="2">
    <source>
        <dbReference type="Proteomes" id="UP000032552"/>
    </source>
</evidence>
<dbReference type="AlphaFoldDB" id="A0A0C9PQ45"/>
<protein>
    <recommendedName>
        <fullName evidence="3">Extracellular protein</fullName>
    </recommendedName>
</protein>
<evidence type="ECO:0000313" key="1">
    <source>
        <dbReference type="EMBL" id="GAN37131.1"/>
    </source>
</evidence>
<sequence>MKKRVLVLLISFLTVFFLVPRQSALSKTNTDETKPPIVKKVKVTIGNNGLKLSFHAQPNTSYTLKDLNNNQLAAGTVKKGTVSLNRLRATSTKLILKTSRHRHTSKKIIPLLESYEIPRRSVYRKPVAIGSKITYYGANNQLLFTIQTKYLPNTPQNKTGISLTFHNYHYAIPLTFSPTNFTAYSDNQQVALQPQSPLPMIKSNEEKTINFLIDVPREKAIQNGFTFDNSDLTLPINFYL</sequence>
<dbReference type="RefSeq" id="WP_016364922.1">
    <property type="nucleotide sequence ID" value="NZ_BAYM01000099.1"/>
</dbReference>
<evidence type="ECO:0008006" key="3">
    <source>
        <dbReference type="Google" id="ProtNLM"/>
    </source>
</evidence>
<proteinExistence type="predicted"/>
<organism evidence="1 2">
    <name type="scientific">Lacticaseibacillus paracasei NRIC 0644</name>
    <dbReference type="NCBI Taxonomy" id="1435038"/>
    <lineage>
        <taxon>Bacteria</taxon>
        <taxon>Bacillati</taxon>
        <taxon>Bacillota</taxon>
        <taxon>Bacilli</taxon>
        <taxon>Lactobacillales</taxon>
        <taxon>Lactobacillaceae</taxon>
        <taxon>Lacticaseibacillus</taxon>
    </lineage>
</organism>
<accession>A0A0C9PQ45</accession>
<dbReference type="Proteomes" id="UP000032552">
    <property type="component" value="Unassembled WGS sequence"/>
</dbReference>
<reference evidence="2" key="1">
    <citation type="submission" date="2014-05" db="EMBL/GenBank/DDBJ databases">
        <title>Whole genome sequencing of Lactobacillus casei NRIC0644.</title>
        <authorList>
            <person name="Atarashi H."/>
            <person name="Yoshida Y."/>
            <person name="Fujimura S."/>
            <person name="Tanaka N."/>
            <person name="Shiwa Y."/>
            <person name="Yoshikawa H."/>
            <person name="Okada S."/>
            <person name="Nakagawa J."/>
        </authorList>
    </citation>
    <scope>NUCLEOTIDE SEQUENCE [LARGE SCALE GENOMIC DNA]</scope>
    <source>
        <strain evidence="2">NRIC0644</strain>
    </source>
</reference>
<name>A0A0C9PQ45_LACPA</name>
<dbReference type="EMBL" id="BAYM01000099">
    <property type="protein sequence ID" value="GAN37131.1"/>
    <property type="molecule type" value="Genomic_DNA"/>
</dbReference>